<reference evidence="2" key="1">
    <citation type="submission" date="2014-03" db="EMBL/GenBank/DDBJ databases">
        <authorList>
            <person name="Aksoy S."/>
            <person name="Warren W."/>
            <person name="Wilson R.K."/>
        </authorList>
    </citation>
    <scope>NUCLEOTIDE SEQUENCE [LARGE SCALE GENOMIC DNA]</scope>
    <source>
        <strain evidence="2">IAEA</strain>
    </source>
</reference>
<sequence length="101" mass="11755">MKFLKFCDTVDEKIKNLGIKLEEKYNSRINNSQLTIKKITHKRCFQHYDRADVTMPGLPDQIEKLPTDVIKIAGCLNVNISNRDINYFAHLYMVAIKKVDP</sequence>
<protein>
    <submittedName>
        <fullName evidence="1">Uncharacterized protein</fullName>
    </submittedName>
</protein>
<dbReference type="Proteomes" id="UP000092445">
    <property type="component" value="Unassembled WGS sequence"/>
</dbReference>
<evidence type="ECO:0000313" key="2">
    <source>
        <dbReference type="Proteomes" id="UP000092445"/>
    </source>
</evidence>
<evidence type="ECO:0000313" key="1">
    <source>
        <dbReference type="EnsemblMetazoa" id="GPAI034700-PA"/>
    </source>
</evidence>
<keyword evidence="2" id="KW-1185">Reference proteome</keyword>
<proteinExistence type="predicted"/>
<dbReference type="AlphaFoldDB" id="A0A1B0A571"/>
<organism evidence="1 2">
    <name type="scientific">Glossina pallidipes</name>
    <name type="common">Tsetse fly</name>
    <dbReference type="NCBI Taxonomy" id="7398"/>
    <lineage>
        <taxon>Eukaryota</taxon>
        <taxon>Metazoa</taxon>
        <taxon>Ecdysozoa</taxon>
        <taxon>Arthropoda</taxon>
        <taxon>Hexapoda</taxon>
        <taxon>Insecta</taxon>
        <taxon>Pterygota</taxon>
        <taxon>Neoptera</taxon>
        <taxon>Endopterygota</taxon>
        <taxon>Diptera</taxon>
        <taxon>Brachycera</taxon>
        <taxon>Muscomorpha</taxon>
        <taxon>Hippoboscoidea</taxon>
        <taxon>Glossinidae</taxon>
        <taxon>Glossina</taxon>
    </lineage>
</organism>
<name>A0A1B0A571_GLOPL</name>
<accession>A0A1B0A571</accession>
<dbReference type="VEuPathDB" id="VectorBase:GPAI034700"/>
<reference evidence="1" key="2">
    <citation type="submission" date="2020-05" db="UniProtKB">
        <authorList>
            <consortium name="EnsemblMetazoa"/>
        </authorList>
    </citation>
    <scope>IDENTIFICATION</scope>
    <source>
        <strain evidence="1">IAEA</strain>
    </source>
</reference>
<dbReference type="EnsemblMetazoa" id="GPAI034700-RA">
    <property type="protein sequence ID" value="GPAI034700-PA"/>
    <property type="gene ID" value="GPAI034700"/>
</dbReference>